<accession>A0ABQ8ARL4</accession>
<dbReference type="Proteomes" id="UP000824890">
    <property type="component" value="Unassembled WGS sequence"/>
</dbReference>
<sequence length="214" mass="24143">MALQYISHSDATERQARITRVQQSLEPGFIEKDVHHPRISHDVNKGKGHVFNFHDHDRLQKRACRTGEGQALSEPVGDLRIVLASGVNDQEASSSTSPLGPTVFRVGSYSGNLSTESRFDGKKSRRRPQKWKRLRNPEKVCTSGPRPQTGDYSLLPDTRHHDDLALGTTLSKHARYGTWDVARVRHLFVEEDANHILGMKLDHRREDTLPAADL</sequence>
<comment type="caution">
    <text evidence="2">The sequence shown here is derived from an EMBL/GenBank/DDBJ whole genome shotgun (WGS) entry which is preliminary data.</text>
</comment>
<feature type="region of interest" description="Disordered" evidence="1">
    <location>
        <begin position="114"/>
        <end position="156"/>
    </location>
</feature>
<feature type="compositionally biased region" description="Basic residues" evidence="1">
    <location>
        <begin position="123"/>
        <end position="134"/>
    </location>
</feature>
<gene>
    <name evidence="2" type="ORF">HID58_057623</name>
</gene>
<dbReference type="EMBL" id="JAGKQM010000013">
    <property type="protein sequence ID" value="KAH0895194.1"/>
    <property type="molecule type" value="Genomic_DNA"/>
</dbReference>
<name>A0ABQ8ARL4_BRANA</name>
<protein>
    <submittedName>
        <fullName evidence="2">Uncharacterized protein</fullName>
    </submittedName>
</protein>
<evidence type="ECO:0000313" key="3">
    <source>
        <dbReference type="Proteomes" id="UP000824890"/>
    </source>
</evidence>
<evidence type="ECO:0000256" key="1">
    <source>
        <dbReference type="SAM" id="MobiDB-lite"/>
    </source>
</evidence>
<reference evidence="2 3" key="1">
    <citation type="submission" date="2021-05" db="EMBL/GenBank/DDBJ databases">
        <title>Genome Assembly of Synthetic Allotetraploid Brassica napus Reveals Homoeologous Exchanges between Subgenomes.</title>
        <authorList>
            <person name="Davis J.T."/>
        </authorList>
    </citation>
    <scope>NUCLEOTIDE SEQUENCE [LARGE SCALE GENOMIC DNA]</scope>
    <source>
        <strain evidence="3">cv. Da-Ae</strain>
        <tissue evidence="2">Seedling</tissue>
    </source>
</reference>
<evidence type="ECO:0000313" key="2">
    <source>
        <dbReference type="EMBL" id="KAH0895194.1"/>
    </source>
</evidence>
<organism evidence="2 3">
    <name type="scientific">Brassica napus</name>
    <name type="common">Rape</name>
    <dbReference type="NCBI Taxonomy" id="3708"/>
    <lineage>
        <taxon>Eukaryota</taxon>
        <taxon>Viridiplantae</taxon>
        <taxon>Streptophyta</taxon>
        <taxon>Embryophyta</taxon>
        <taxon>Tracheophyta</taxon>
        <taxon>Spermatophyta</taxon>
        <taxon>Magnoliopsida</taxon>
        <taxon>eudicotyledons</taxon>
        <taxon>Gunneridae</taxon>
        <taxon>Pentapetalae</taxon>
        <taxon>rosids</taxon>
        <taxon>malvids</taxon>
        <taxon>Brassicales</taxon>
        <taxon>Brassicaceae</taxon>
        <taxon>Brassiceae</taxon>
        <taxon>Brassica</taxon>
    </lineage>
</organism>
<proteinExistence type="predicted"/>
<keyword evidence="3" id="KW-1185">Reference proteome</keyword>